<gene>
    <name evidence="2" type="ORF">ACFQ4M_19275</name>
</gene>
<evidence type="ECO:0000313" key="3">
    <source>
        <dbReference type="Proteomes" id="UP001597158"/>
    </source>
</evidence>
<sequence length="123" mass="13566">MNKSFKPLATVIIALAASASLPAVANDFPTIERVSYVLECMRDHPGPQFEMSSKCSCALDALAREVSFEDYRSMHTASLANTIGGERGGYYRGKHWRGEVRKYQELQAKAKKGCFIDTSAASR</sequence>
<dbReference type="Proteomes" id="UP001597158">
    <property type="component" value="Unassembled WGS sequence"/>
</dbReference>
<keyword evidence="1" id="KW-0732">Signal</keyword>
<dbReference type="EMBL" id="JBHTMC010000036">
    <property type="protein sequence ID" value="MFD1265723.1"/>
    <property type="molecule type" value="Genomic_DNA"/>
</dbReference>
<protein>
    <submittedName>
        <fullName evidence="2">Uncharacterized protein</fullName>
    </submittedName>
</protein>
<accession>A0ABW3WKC3</accession>
<proteinExistence type="predicted"/>
<organism evidence="2 3">
    <name type="scientific">Thauera mechernichensis</name>
    <dbReference type="NCBI Taxonomy" id="82788"/>
    <lineage>
        <taxon>Bacteria</taxon>
        <taxon>Pseudomonadati</taxon>
        <taxon>Pseudomonadota</taxon>
        <taxon>Betaproteobacteria</taxon>
        <taxon>Rhodocyclales</taxon>
        <taxon>Zoogloeaceae</taxon>
        <taxon>Thauera</taxon>
    </lineage>
</organism>
<evidence type="ECO:0000313" key="2">
    <source>
        <dbReference type="EMBL" id="MFD1265723.1"/>
    </source>
</evidence>
<feature type="chain" id="PRO_5047422913" evidence="1">
    <location>
        <begin position="26"/>
        <end position="123"/>
    </location>
</feature>
<evidence type="ECO:0000256" key="1">
    <source>
        <dbReference type="SAM" id="SignalP"/>
    </source>
</evidence>
<keyword evidence="3" id="KW-1185">Reference proteome</keyword>
<comment type="caution">
    <text evidence="2">The sequence shown here is derived from an EMBL/GenBank/DDBJ whole genome shotgun (WGS) entry which is preliminary data.</text>
</comment>
<feature type="signal peptide" evidence="1">
    <location>
        <begin position="1"/>
        <end position="25"/>
    </location>
</feature>
<dbReference type="RefSeq" id="WP_277835020.1">
    <property type="nucleotide sequence ID" value="NZ_JARQZE010000019.1"/>
</dbReference>
<name>A0ABW3WKC3_9RHOO</name>
<reference evidence="3" key="1">
    <citation type="journal article" date="2019" name="Int. J. Syst. Evol. Microbiol.">
        <title>The Global Catalogue of Microorganisms (GCM) 10K type strain sequencing project: providing services to taxonomists for standard genome sequencing and annotation.</title>
        <authorList>
            <consortium name="The Broad Institute Genomics Platform"/>
            <consortium name="The Broad Institute Genome Sequencing Center for Infectious Disease"/>
            <person name="Wu L."/>
            <person name="Ma J."/>
        </authorList>
    </citation>
    <scope>NUCLEOTIDE SEQUENCE [LARGE SCALE GENOMIC DNA]</scope>
    <source>
        <strain evidence="3">CCUG 48884</strain>
    </source>
</reference>